<dbReference type="Pfam" id="PF07676">
    <property type="entry name" value="PD40"/>
    <property type="match status" value="1"/>
</dbReference>
<organism evidence="6 7">
    <name type="scientific">Chitinophaga filiformis</name>
    <name type="common">Myxococcus filiformis</name>
    <name type="synonym">Flexibacter filiformis</name>
    <dbReference type="NCBI Taxonomy" id="104663"/>
    <lineage>
        <taxon>Bacteria</taxon>
        <taxon>Pseudomonadati</taxon>
        <taxon>Bacteroidota</taxon>
        <taxon>Chitinophagia</taxon>
        <taxon>Chitinophagales</taxon>
        <taxon>Chitinophagaceae</taxon>
        <taxon>Chitinophaga</taxon>
    </lineage>
</organism>
<dbReference type="SUPFAM" id="SSF49464">
    <property type="entry name" value="Carboxypeptidase regulatory domain-like"/>
    <property type="match status" value="1"/>
</dbReference>
<reference evidence="7" key="1">
    <citation type="submission" date="2016-10" db="EMBL/GenBank/DDBJ databases">
        <authorList>
            <person name="Varghese N."/>
            <person name="Submissions S."/>
        </authorList>
    </citation>
    <scope>NUCLEOTIDE SEQUENCE [LARGE SCALE GENOMIC DNA]</scope>
    <source>
        <strain evidence="7">DSM 527</strain>
    </source>
</reference>
<dbReference type="InterPro" id="IPR011990">
    <property type="entry name" value="TPR-like_helical_dom_sf"/>
</dbReference>
<dbReference type="CDD" id="cd07185">
    <property type="entry name" value="OmpA_C-like"/>
    <property type="match status" value="1"/>
</dbReference>
<comment type="subcellular location">
    <subcellularLocation>
        <location evidence="1">Cell outer membrane</location>
    </subcellularLocation>
</comment>
<feature type="domain" description="OmpA-like" evidence="5">
    <location>
        <begin position="542"/>
        <end position="667"/>
    </location>
</feature>
<dbReference type="Pfam" id="PF00691">
    <property type="entry name" value="OmpA"/>
    <property type="match status" value="1"/>
</dbReference>
<dbReference type="Gene3D" id="2.60.40.1120">
    <property type="entry name" value="Carboxypeptidase-like, regulatory domain"/>
    <property type="match status" value="1"/>
</dbReference>
<dbReference type="InterPro" id="IPR008969">
    <property type="entry name" value="CarboxyPept-like_regulatory"/>
</dbReference>
<evidence type="ECO:0000256" key="3">
    <source>
        <dbReference type="ARBA" id="ARBA00023237"/>
    </source>
</evidence>
<dbReference type="Gene3D" id="3.30.1330.60">
    <property type="entry name" value="OmpA-like domain"/>
    <property type="match status" value="1"/>
</dbReference>
<dbReference type="EMBL" id="FNBN01000001">
    <property type="protein sequence ID" value="SDF17354.1"/>
    <property type="molecule type" value="Genomic_DNA"/>
</dbReference>
<dbReference type="PRINTS" id="PR01021">
    <property type="entry name" value="OMPADOMAIN"/>
</dbReference>
<proteinExistence type="predicted"/>
<keyword evidence="3" id="KW-0998">Cell outer membrane</keyword>
<dbReference type="InterPro" id="IPR006665">
    <property type="entry name" value="OmpA-like"/>
</dbReference>
<dbReference type="SUPFAM" id="SSF82171">
    <property type="entry name" value="DPP6 N-terminal domain-like"/>
    <property type="match status" value="1"/>
</dbReference>
<dbReference type="PANTHER" id="PTHR30329">
    <property type="entry name" value="STATOR ELEMENT OF FLAGELLAR MOTOR COMPLEX"/>
    <property type="match status" value="1"/>
</dbReference>
<evidence type="ECO:0000256" key="4">
    <source>
        <dbReference type="PROSITE-ProRule" id="PRU00473"/>
    </source>
</evidence>
<dbReference type="Proteomes" id="UP000199045">
    <property type="component" value="Unassembled WGS sequence"/>
</dbReference>
<protein>
    <submittedName>
        <fullName evidence="6">WD40-like Beta Propeller Repeat</fullName>
    </submittedName>
</protein>
<dbReference type="InterPro" id="IPR006664">
    <property type="entry name" value="OMP_bac"/>
</dbReference>
<sequence length="670" mass="75063">MKPNVRYWLAIALLWIVGSSKAQYVYDYKRTGDIYFEAKDYYSAAQYYNKALGTFKIKPGQILPYTVELRGKESGKLKDYEAVIYRLAESYRNYYDYGNAEKYYEQVVGFNNTALFPLARFWYGVSLRANGKYDAALEQFTKFKQEYTKIDDFSSRTSLEIACCEFAIAESNRMPAYTISKLSGDINAGGANYAPAALGKDLLLYTSSRPDSSELEKEKKSKKANPYINNLFLARGNGADFHNSQPVNIPEEKGVDQGVATVSPDGNTLYLTRWTVKNGIKVAAIYTSTRKGGSWEEPKLMGPNVNVEGYSAMQPYVTADGKYLLFASNRPGGMGKNDLWYCPLDKGVVGPAKNMGTNINTRDEEQAPFYDSEKKALVFSTDGRVGLGGLDFFVVEGDFSSWGAPRNLGIPLNSPKDDVYYSAIDNEHPLAGGYISSDRESVCCLEVFAIKKISKTINGLVLDCENDMPLTGAKITLLDTILQRVLQQVVLDETGRYHFEVEPLKHYKIMAEKENYFSKAIYANTDGLTKVDSLLNPNTCLKRFEIGKPIILKDIYYDFDKATLRSQSLIVLDTVVSIMQDNPNLIIEMSAHTDSKGKDAYNMKLSQRRAQSCVDYLISRGISADRMIAKGYGETRPIAANELPGGKDNPDGRQLNRRTEFKVLRVTQLD</sequence>
<dbReference type="SUPFAM" id="SSF48452">
    <property type="entry name" value="TPR-like"/>
    <property type="match status" value="1"/>
</dbReference>
<dbReference type="STRING" id="104663.SAMN04488121_1011017"/>
<dbReference type="InterPro" id="IPR011659">
    <property type="entry name" value="WD40"/>
</dbReference>
<name>A0A1G7IXT0_CHIFI</name>
<dbReference type="AlphaFoldDB" id="A0A1G7IXT0"/>
<dbReference type="InterPro" id="IPR011042">
    <property type="entry name" value="6-blade_b-propeller_TolB-like"/>
</dbReference>
<dbReference type="OrthoDB" id="9809364at2"/>
<evidence type="ECO:0000313" key="7">
    <source>
        <dbReference type="Proteomes" id="UP000199045"/>
    </source>
</evidence>
<evidence type="ECO:0000256" key="2">
    <source>
        <dbReference type="ARBA" id="ARBA00023136"/>
    </source>
</evidence>
<dbReference type="Gene3D" id="2.120.10.30">
    <property type="entry name" value="TolB, C-terminal domain"/>
    <property type="match status" value="1"/>
</dbReference>
<keyword evidence="2 4" id="KW-0472">Membrane</keyword>
<accession>A0A1G7IXT0</accession>
<dbReference type="InterPro" id="IPR050330">
    <property type="entry name" value="Bact_OuterMem_StrucFunc"/>
</dbReference>
<dbReference type="SUPFAM" id="SSF103088">
    <property type="entry name" value="OmpA-like"/>
    <property type="match status" value="1"/>
</dbReference>
<evidence type="ECO:0000313" key="6">
    <source>
        <dbReference type="EMBL" id="SDF17354.1"/>
    </source>
</evidence>
<dbReference type="RefSeq" id="WP_089829131.1">
    <property type="nucleotide sequence ID" value="NZ_FNBN01000001.1"/>
</dbReference>
<evidence type="ECO:0000256" key="1">
    <source>
        <dbReference type="ARBA" id="ARBA00004442"/>
    </source>
</evidence>
<evidence type="ECO:0000259" key="5">
    <source>
        <dbReference type="PROSITE" id="PS51123"/>
    </source>
</evidence>
<dbReference type="PROSITE" id="PS51123">
    <property type="entry name" value="OMPA_2"/>
    <property type="match status" value="1"/>
</dbReference>
<dbReference type="Gene3D" id="1.25.40.10">
    <property type="entry name" value="Tetratricopeptide repeat domain"/>
    <property type="match status" value="1"/>
</dbReference>
<gene>
    <name evidence="6" type="ORF">SAMN04488121_1011017</name>
</gene>
<dbReference type="PANTHER" id="PTHR30329:SF21">
    <property type="entry name" value="LIPOPROTEIN YIAD-RELATED"/>
    <property type="match status" value="1"/>
</dbReference>
<dbReference type="InterPro" id="IPR036737">
    <property type="entry name" value="OmpA-like_sf"/>
</dbReference>
<dbReference type="GO" id="GO:0009279">
    <property type="term" value="C:cell outer membrane"/>
    <property type="evidence" value="ECO:0007669"/>
    <property type="project" value="UniProtKB-SubCell"/>
</dbReference>